<dbReference type="STRING" id="145388.A0A0D2KUH3"/>
<proteinExistence type="predicted"/>
<dbReference type="InterPro" id="IPR031692">
    <property type="entry name" value="EHD_N"/>
</dbReference>
<dbReference type="GO" id="GO:0006897">
    <property type="term" value="P:endocytosis"/>
    <property type="evidence" value="ECO:0007669"/>
    <property type="project" value="TreeGrafter"/>
</dbReference>
<dbReference type="EMBL" id="KK101969">
    <property type="protein sequence ID" value="KIY99063.1"/>
    <property type="molecule type" value="Genomic_DNA"/>
</dbReference>
<dbReference type="SMART" id="SM00027">
    <property type="entry name" value="EH"/>
    <property type="match status" value="1"/>
</dbReference>
<feature type="region of interest" description="Disordered" evidence="1">
    <location>
        <begin position="84"/>
        <end position="141"/>
    </location>
</feature>
<dbReference type="CDD" id="cd00052">
    <property type="entry name" value="EH"/>
    <property type="match status" value="1"/>
</dbReference>
<evidence type="ECO:0000313" key="4">
    <source>
        <dbReference type="Proteomes" id="UP000054498"/>
    </source>
</evidence>
<dbReference type="RefSeq" id="XP_013898083.1">
    <property type="nucleotide sequence ID" value="XM_014042629.1"/>
</dbReference>
<dbReference type="SUPFAM" id="SSF52540">
    <property type="entry name" value="P-loop containing nucleoside triphosphate hydrolases"/>
    <property type="match status" value="1"/>
</dbReference>
<accession>A0A0D2KUH3</accession>
<evidence type="ECO:0000256" key="1">
    <source>
        <dbReference type="SAM" id="MobiDB-lite"/>
    </source>
</evidence>
<dbReference type="OrthoDB" id="1716625at2759"/>
<dbReference type="InterPro" id="IPR027417">
    <property type="entry name" value="P-loop_NTPase"/>
</dbReference>
<gene>
    <name evidence="3" type="ORF">MNEG_8899</name>
</gene>
<dbReference type="Proteomes" id="UP000054498">
    <property type="component" value="Unassembled WGS sequence"/>
</dbReference>
<dbReference type="Gene3D" id="1.10.238.10">
    <property type="entry name" value="EF-hand"/>
    <property type="match status" value="1"/>
</dbReference>
<dbReference type="PANTHER" id="PTHR11216">
    <property type="entry name" value="EH DOMAIN"/>
    <property type="match status" value="1"/>
</dbReference>
<dbReference type="InterPro" id="IPR000261">
    <property type="entry name" value="EH_dom"/>
</dbReference>
<dbReference type="Pfam" id="PF00350">
    <property type="entry name" value="Dynamin_N"/>
    <property type="match status" value="1"/>
</dbReference>
<feature type="domain" description="EH" evidence="2">
    <location>
        <begin position="1"/>
        <end position="74"/>
    </location>
</feature>
<dbReference type="Gene3D" id="1.10.268.20">
    <property type="match status" value="1"/>
</dbReference>
<dbReference type="PANTHER" id="PTHR11216:SF31">
    <property type="entry name" value="AT21416P"/>
    <property type="match status" value="1"/>
</dbReference>
<reference evidence="3 4" key="1">
    <citation type="journal article" date="2013" name="BMC Genomics">
        <title>Reconstruction of the lipid metabolism for the microalga Monoraphidium neglectum from its genome sequence reveals characteristics suitable for biofuel production.</title>
        <authorList>
            <person name="Bogen C."/>
            <person name="Al-Dilaimi A."/>
            <person name="Albersmeier A."/>
            <person name="Wichmann J."/>
            <person name="Grundmann M."/>
            <person name="Rupp O."/>
            <person name="Lauersen K.J."/>
            <person name="Blifernez-Klassen O."/>
            <person name="Kalinowski J."/>
            <person name="Goesmann A."/>
            <person name="Mussgnug J.H."/>
            <person name="Kruse O."/>
        </authorList>
    </citation>
    <scope>NUCLEOTIDE SEQUENCE [LARGE SCALE GENOMIC DNA]</scope>
    <source>
        <strain evidence="3 4">SAG 48.87</strain>
    </source>
</reference>
<dbReference type="InterPro" id="IPR011992">
    <property type="entry name" value="EF-hand-dom_pair"/>
</dbReference>
<dbReference type="GO" id="GO:0005737">
    <property type="term" value="C:cytoplasm"/>
    <property type="evidence" value="ECO:0007669"/>
    <property type="project" value="TreeGrafter"/>
</dbReference>
<dbReference type="Pfam" id="PF12763">
    <property type="entry name" value="EH"/>
    <property type="match status" value="1"/>
</dbReference>
<dbReference type="Pfam" id="PF16880">
    <property type="entry name" value="EHD_N"/>
    <property type="match status" value="1"/>
</dbReference>
<sequence length="381" mass="41580">MDGRVTGSDAVVFFQRSGLPKEVLARVWDLANSSRAGFLDRLAFHKAMDLISIAQQGNQVSKESYLNAMNEGIPLPQMAGLDAPPEAFAGANGGGGSALGSGGGAGPSPMPSPRRSAPGPPDPVETRQAPRRGGAGGASKKIPGRVVTSVVDGLKSIYFNKVRPLEEAFKFSSFFSSLLHESDFEAKPSVLLVGQYSTGKTTFIKPDKPYQGLSLFGTGFLSRFEGSQCPSRLLEEITIVDTPGVLSGEKQRIERQYSFIDVCEWFASRCDLILLLFDPFKLDISDEMRQVIHALRGHDDKIRVVLNKADQVDQQQLMRVYGALMWSLGKVFKTPEVCRVYIGSFNADAPINKAKNPECVGLFEKEHAALLDDLYEVRTMI</sequence>
<evidence type="ECO:0000259" key="2">
    <source>
        <dbReference type="PROSITE" id="PS50031"/>
    </source>
</evidence>
<feature type="compositionally biased region" description="Gly residues" evidence="1">
    <location>
        <begin position="91"/>
        <end position="106"/>
    </location>
</feature>
<name>A0A0D2KUH3_9CHLO</name>
<dbReference type="Gene3D" id="3.40.50.300">
    <property type="entry name" value="P-loop containing nucleotide triphosphate hydrolases"/>
    <property type="match status" value="1"/>
</dbReference>
<evidence type="ECO:0000313" key="3">
    <source>
        <dbReference type="EMBL" id="KIY99063.1"/>
    </source>
</evidence>
<keyword evidence="4" id="KW-1185">Reference proteome</keyword>
<protein>
    <submittedName>
        <fullName evidence="3">EH domain-containing protein 4</fullName>
    </submittedName>
</protein>
<organism evidence="3 4">
    <name type="scientific">Monoraphidium neglectum</name>
    <dbReference type="NCBI Taxonomy" id="145388"/>
    <lineage>
        <taxon>Eukaryota</taxon>
        <taxon>Viridiplantae</taxon>
        <taxon>Chlorophyta</taxon>
        <taxon>core chlorophytes</taxon>
        <taxon>Chlorophyceae</taxon>
        <taxon>CS clade</taxon>
        <taxon>Sphaeropleales</taxon>
        <taxon>Selenastraceae</taxon>
        <taxon>Monoraphidium</taxon>
    </lineage>
</organism>
<dbReference type="SUPFAM" id="SSF47473">
    <property type="entry name" value="EF-hand"/>
    <property type="match status" value="1"/>
</dbReference>
<dbReference type="PROSITE" id="PS50031">
    <property type="entry name" value="EH"/>
    <property type="match status" value="1"/>
</dbReference>
<dbReference type="AlphaFoldDB" id="A0A0D2KUH3"/>
<feature type="compositionally biased region" description="Pro residues" evidence="1">
    <location>
        <begin position="108"/>
        <end position="123"/>
    </location>
</feature>
<dbReference type="GO" id="GO:0005886">
    <property type="term" value="C:plasma membrane"/>
    <property type="evidence" value="ECO:0007669"/>
    <property type="project" value="TreeGrafter"/>
</dbReference>
<dbReference type="GeneID" id="25741774"/>
<dbReference type="GO" id="GO:0016197">
    <property type="term" value="P:endosomal transport"/>
    <property type="evidence" value="ECO:0007669"/>
    <property type="project" value="TreeGrafter"/>
</dbReference>
<dbReference type="KEGG" id="mng:MNEG_8899"/>
<dbReference type="InterPro" id="IPR045063">
    <property type="entry name" value="Dynamin_N"/>
</dbReference>